<dbReference type="InterPro" id="IPR011990">
    <property type="entry name" value="TPR-like_helical_dom_sf"/>
</dbReference>
<comment type="caution">
    <text evidence="1">The sequence shown here is derived from an EMBL/GenBank/DDBJ whole genome shotgun (WGS) entry which is preliminary data.</text>
</comment>
<dbReference type="Proteomes" id="UP000036356">
    <property type="component" value="Unassembled WGS sequence"/>
</dbReference>
<dbReference type="EMBL" id="LDZY01000010">
    <property type="protein sequence ID" value="KLU65145.1"/>
    <property type="molecule type" value="Genomic_DNA"/>
</dbReference>
<keyword evidence="2" id="KW-1185">Reference proteome</keyword>
<protein>
    <recommendedName>
        <fullName evidence="3">Tetratricopeptide repeat protein</fullName>
    </recommendedName>
</protein>
<dbReference type="InterPro" id="IPR019734">
    <property type="entry name" value="TPR_rpt"/>
</dbReference>
<dbReference type="SMART" id="SM00028">
    <property type="entry name" value="TPR"/>
    <property type="match status" value="3"/>
</dbReference>
<dbReference type="SUPFAM" id="SSF48452">
    <property type="entry name" value="TPR-like"/>
    <property type="match status" value="1"/>
</dbReference>
<dbReference type="AlphaFoldDB" id="A0A0J1FNU1"/>
<evidence type="ECO:0008006" key="3">
    <source>
        <dbReference type="Google" id="ProtNLM"/>
    </source>
</evidence>
<accession>A0A0J1FNU1</accession>
<name>A0A0J1FNU1_9FIRM</name>
<evidence type="ECO:0000313" key="2">
    <source>
        <dbReference type="Proteomes" id="UP000036356"/>
    </source>
</evidence>
<reference evidence="1 2" key="1">
    <citation type="submission" date="2015-06" db="EMBL/GenBank/DDBJ databases">
        <title>Draft genome of the moderately acidophilic sulfate reducer Candidatus Desulfosporosinus acididurans strain M1.</title>
        <authorList>
            <person name="Poehlein A."/>
            <person name="Petzsch P."/>
            <person name="Johnson B.D."/>
            <person name="Schloemann M."/>
            <person name="Daniel R."/>
            <person name="Muehling M."/>
        </authorList>
    </citation>
    <scope>NUCLEOTIDE SEQUENCE [LARGE SCALE GENOMIC DNA]</scope>
    <source>
        <strain evidence="1 2">M1</strain>
    </source>
</reference>
<sequence>MNKQEYDFWVNYVIEGYSAAIGIVIDKYEDWHCRAGLAKFLCQRKKYEPAIDLFHSVIDEVPEPSKKNEDNMITEYEEIIWCYHDLGLSLWHLNGNPKEALIYVDKALKMAESSSLEFMFMVRGEIWKTHLDLKYEARFMNEALKEVDDKIVKIKVKEGKTNSYLFYGYLFKAEVAKAEGKLEQALEFLREACRFHELGREESARLNIIWKNRADNLVKAYDEFWDIRTHDNVFWDNEADRSKHGRLNEENSEG</sequence>
<evidence type="ECO:0000313" key="1">
    <source>
        <dbReference type="EMBL" id="KLU65145.1"/>
    </source>
</evidence>
<dbReference type="Gene3D" id="1.25.40.10">
    <property type="entry name" value="Tetratricopeptide repeat domain"/>
    <property type="match status" value="1"/>
</dbReference>
<gene>
    <name evidence="1" type="ORF">DEAC_c31120</name>
</gene>
<organism evidence="1 2">
    <name type="scientific">Desulfosporosinus acididurans</name>
    <dbReference type="NCBI Taxonomy" id="476652"/>
    <lineage>
        <taxon>Bacteria</taxon>
        <taxon>Bacillati</taxon>
        <taxon>Bacillota</taxon>
        <taxon>Clostridia</taxon>
        <taxon>Eubacteriales</taxon>
        <taxon>Desulfitobacteriaceae</taxon>
        <taxon>Desulfosporosinus</taxon>
    </lineage>
</organism>
<dbReference type="RefSeq" id="WP_047810919.1">
    <property type="nucleotide sequence ID" value="NZ_LDZY01000010.1"/>
</dbReference>
<proteinExistence type="predicted"/>
<dbReference type="PATRIC" id="fig|476652.3.peg.3272"/>